<feature type="domain" description="PPM-type phosphatase" evidence="1">
    <location>
        <begin position="25"/>
        <end position="204"/>
    </location>
</feature>
<accession>A0ABW1G959</accession>
<dbReference type="SUPFAM" id="SSF81606">
    <property type="entry name" value="PP2C-like"/>
    <property type="match status" value="1"/>
</dbReference>
<proteinExistence type="predicted"/>
<dbReference type="RefSeq" id="WP_380588588.1">
    <property type="nucleotide sequence ID" value="NZ_JBHSQJ010000136.1"/>
</dbReference>
<reference evidence="3" key="1">
    <citation type="journal article" date="2019" name="Int. J. Syst. Evol. Microbiol.">
        <title>The Global Catalogue of Microorganisms (GCM) 10K type strain sequencing project: providing services to taxonomists for standard genome sequencing and annotation.</title>
        <authorList>
            <consortium name="The Broad Institute Genomics Platform"/>
            <consortium name="The Broad Institute Genome Sequencing Center for Infectious Disease"/>
            <person name="Wu L."/>
            <person name="Ma J."/>
        </authorList>
    </citation>
    <scope>NUCLEOTIDE SEQUENCE [LARGE SCALE GENOMIC DNA]</scope>
    <source>
        <strain evidence="3">JCM 4816</strain>
    </source>
</reference>
<evidence type="ECO:0000313" key="3">
    <source>
        <dbReference type="Proteomes" id="UP001596174"/>
    </source>
</evidence>
<name>A0ABW1G959_9ACTN</name>
<dbReference type="InterPro" id="IPR001932">
    <property type="entry name" value="PPM-type_phosphatase-like_dom"/>
</dbReference>
<protein>
    <submittedName>
        <fullName evidence="2">Protein phosphatase 2C domain-containing protein</fullName>
    </submittedName>
</protein>
<comment type="caution">
    <text evidence="2">The sequence shown here is derived from an EMBL/GenBank/DDBJ whole genome shotgun (WGS) entry which is preliminary data.</text>
</comment>
<organism evidence="2 3">
    <name type="scientific">Streptacidiphilus monticola</name>
    <dbReference type="NCBI Taxonomy" id="2161674"/>
    <lineage>
        <taxon>Bacteria</taxon>
        <taxon>Bacillati</taxon>
        <taxon>Actinomycetota</taxon>
        <taxon>Actinomycetes</taxon>
        <taxon>Kitasatosporales</taxon>
        <taxon>Streptomycetaceae</taxon>
        <taxon>Streptacidiphilus</taxon>
    </lineage>
</organism>
<sequence>MRLIHAAEPAPGAGVSEDCVLTGPDFALVVDGATASGRETGCRHDVAWFARRLSAALGALLLTGGTAPLPELLRAAITEVRAAHPQCDLGNRDSPSATVAAVRAAAGRLDVLVLADSPVLVETADGALHVLSDDRLDRLPAYDAASVAALRNHPDGFWVASIDPGAADQALTRSFPLDSVRRFAVLSDGVSRLSEHFGLSWQALLDLLDVSGPDAAIAAVRARERALAPGEFTGKRHDDATAVFGRP</sequence>
<dbReference type="Gene3D" id="3.60.40.10">
    <property type="entry name" value="PPM-type phosphatase domain"/>
    <property type="match status" value="1"/>
</dbReference>
<evidence type="ECO:0000259" key="1">
    <source>
        <dbReference type="Pfam" id="PF13672"/>
    </source>
</evidence>
<dbReference type="InterPro" id="IPR036457">
    <property type="entry name" value="PPM-type-like_dom_sf"/>
</dbReference>
<dbReference type="EMBL" id="JBHSQJ010000136">
    <property type="protein sequence ID" value="MFC5910788.1"/>
    <property type="molecule type" value="Genomic_DNA"/>
</dbReference>
<dbReference type="Pfam" id="PF13672">
    <property type="entry name" value="PP2C_2"/>
    <property type="match status" value="1"/>
</dbReference>
<evidence type="ECO:0000313" key="2">
    <source>
        <dbReference type="EMBL" id="MFC5910788.1"/>
    </source>
</evidence>
<dbReference type="Proteomes" id="UP001596174">
    <property type="component" value="Unassembled WGS sequence"/>
</dbReference>
<gene>
    <name evidence="2" type="ORF">ACFP3V_26730</name>
</gene>
<keyword evidence="3" id="KW-1185">Reference proteome</keyword>